<dbReference type="Proteomes" id="UP000283210">
    <property type="component" value="Chromosome 5"/>
</dbReference>
<dbReference type="OrthoDB" id="8952220at2759"/>
<reference evidence="1 2" key="1">
    <citation type="submission" date="2018-11" db="EMBL/GenBank/DDBJ databases">
        <authorList>
            <person name="Lopez-Roques C."/>
            <person name="Donnadieu C."/>
            <person name="Bouchez O."/>
            <person name="Klopp C."/>
            <person name="Cabau C."/>
            <person name="Zahm M."/>
        </authorList>
    </citation>
    <scope>NUCLEOTIDE SEQUENCE [LARGE SCALE GENOMIC DNA]</scope>
    <source>
        <strain evidence="1">RS831</strain>
        <tissue evidence="1">Whole body</tissue>
    </source>
</reference>
<dbReference type="PANTHER" id="PTHR31025">
    <property type="entry name" value="SI:CH211-196P9.1-RELATED"/>
    <property type="match status" value="1"/>
</dbReference>
<dbReference type="EMBL" id="CM012441">
    <property type="protein sequence ID" value="RVE72782.1"/>
    <property type="molecule type" value="Genomic_DNA"/>
</dbReference>
<evidence type="ECO:0000313" key="1">
    <source>
        <dbReference type="EMBL" id="RVE72782.1"/>
    </source>
</evidence>
<keyword evidence="2" id="KW-1185">Reference proteome</keyword>
<dbReference type="PANTHER" id="PTHR31025:SF27">
    <property type="entry name" value="SI:CH211-193K19.2-RELATED"/>
    <property type="match status" value="1"/>
</dbReference>
<proteinExistence type="predicted"/>
<evidence type="ECO:0000313" key="2">
    <source>
        <dbReference type="Proteomes" id="UP000283210"/>
    </source>
</evidence>
<gene>
    <name evidence="1" type="ORF">OJAV_G00041460</name>
</gene>
<sequence>MIQLQTERSGILQGLVYLNEDPAKLVYEYESENPEETRADLEQILMGIYVIKHPGADADQSPEDIGIIIEGVTVLEELQDVASAYALLFGSCMTLTELPPDLKYTFEFYSKVLMELEPRQLSTKVQVLKNKLLD</sequence>
<reference evidence="1 2" key="2">
    <citation type="submission" date="2019-01" db="EMBL/GenBank/DDBJ databases">
        <title>A chromosome length genome reference of the Java medaka (oryzias javanicus).</title>
        <authorList>
            <person name="Herpin A."/>
            <person name="Takehana Y."/>
            <person name="Naruse K."/>
            <person name="Ansai S."/>
            <person name="Kawaguchi M."/>
        </authorList>
    </citation>
    <scope>NUCLEOTIDE SEQUENCE [LARGE SCALE GENOMIC DNA]</scope>
    <source>
        <strain evidence="1">RS831</strain>
        <tissue evidence="1">Whole body</tissue>
    </source>
</reference>
<dbReference type="AlphaFoldDB" id="A0A437DD25"/>
<organism evidence="1 2">
    <name type="scientific">Oryzias javanicus</name>
    <name type="common">Javanese ricefish</name>
    <name type="synonym">Aplocheilus javanicus</name>
    <dbReference type="NCBI Taxonomy" id="123683"/>
    <lineage>
        <taxon>Eukaryota</taxon>
        <taxon>Metazoa</taxon>
        <taxon>Chordata</taxon>
        <taxon>Craniata</taxon>
        <taxon>Vertebrata</taxon>
        <taxon>Euteleostomi</taxon>
        <taxon>Actinopterygii</taxon>
        <taxon>Neopterygii</taxon>
        <taxon>Teleostei</taxon>
        <taxon>Neoteleostei</taxon>
        <taxon>Acanthomorphata</taxon>
        <taxon>Ovalentaria</taxon>
        <taxon>Atherinomorphae</taxon>
        <taxon>Beloniformes</taxon>
        <taxon>Adrianichthyidae</taxon>
        <taxon>Oryziinae</taxon>
        <taxon>Oryzias</taxon>
    </lineage>
</organism>
<accession>A0A437DD25</accession>
<protein>
    <submittedName>
        <fullName evidence="1">Uncharacterized protein</fullName>
    </submittedName>
</protein>
<name>A0A437DD25_ORYJA</name>